<organism evidence="1 2">
    <name type="scientific">Amycolatopsis nalaikhensis</name>
    <dbReference type="NCBI Taxonomy" id="715472"/>
    <lineage>
        <taxon>Bacteria</taxon>
        <taxon>Bacillati</taxon>
        <taxon>Actinomycetota</taxon>
        <taxon>Actinomycetes</taxon>
        <taxon>Pseudonocardiales</taxon>
        <taxon>Pseudonocardiaceae</taxon>
        <taxon>Amycolatopsis</taxon>
    </lineage>
</organism>
<evidence type="ECO:0000313" key="1">
    <source>
        <dbReference type="EMBL" id="WIV57046.1"/>
    </source>
</evidence>
<dbReference type="EMBL" id="CP127173">
    <property type="protein sequence ID" value="WIV57046.1"/>
    <property type="molecule type" value="Genomic_DNA"/>
</dbReference>
<dbReference type="Proteomes" id="UP001227101">
    <property type="component" value="Chromosome"/>
</dbReference>
<proteinExistence type="predicted"/>
<keyword evidence="2" id="KW-1185">Reference proteome</keyword>
<dbReference type="RefSeq" id="WP_285454262.1">
    <property type="nucleotide sequence ID" value="NZ_CP127173.1"/>
</dbReference>
<gene>
    <name evidence="1" type="ORF">QP939_51280</name>
</gene>
<evidence type="ECO:0000313" key="2">
    <source>
        <dbReference type="Proteomes" id="UP001227101"/>
    </source>
</evidence>
<accession>A0ABY8XN78</accession>
<name>A0ABY8XN78_9PSEU</name>
<reference evidence="1 2" key="1">
    <citation type="submission" date="2023-06" db="EMBL/GenBank/DDBJ databases">
        <authorList>
            <person name="Oyuntsetseg B."/>
            <person name="Kim S.B."/>
        </authorList>
    </citation>
    <scope>NUCLEOTIDE SEQUENCE [LARGE SCALE GENOMIC DNA]</scope>
    <source>
        <strain evidence="1 2">2-2</strain>
    </source>
</reference>
<protein>
    <submittedName>
        <fullName evidence="1">Uncharacterized protein</fullName>
    </submittedName>
</protein>
<sequence length="189" mass="21209">MSAELRRLDAVPLRDRFEWWLAGGRLPDDAGPNAWLGVVQVLTMPLVRELRYPAEAGERLSPAEVDRFLRAVDELFVFLEQRRLMDAHEVLTRRLLLAAALGVSGVSLPDSPFAADRVVAPVVAEVTPERLAEAERLSPVWTTLERAEILRLRHLKQLIRLTLDLREHLTDPALAATVASWQPVFSALP</sequence>